<dbReference type="PANTHER" id="PTHR47204:SF1">
    <property type="entry name" value="RIBONUCLEASE H2 SUBUNIT C"/>
    <property type="match status" value="1"/>
</dbReference>
<dbReference type="AlphaFoldDB" id="A0AAN6Z9Y5"/>
<dbReference type="PANTHER" id="PTHR47204">
    <property type="entry name" value="OS02G0168900 PROTEIN"/>
    <property type="match status" value="1"/>
</dbReference>
<proteinExistence type="predicted"/>
<evidence type="ECO:0000313" key="2">
    <source>
        <dbReference type="Proteomes" id="UP001304895"/>
    </source>
</evidence>
<comment type="caution">
    <text evidence="1">The sequence shown here is derived from an EMBL/GenBank/DDBJ whole genome shotgun (WGS) entry which is preliminary data.</text>
</comment>
<dbReference type="GO" id="GO:0006401">
    <property type="term" value="P:RNA catabolic process"/>
    <property type="evidence" value="ECO:0007669"/>
    <property type="project" value="InterPro"/>
</dbReference>
<dbReference type="CDD" id="cd09271">
    <property type="entry name" value="RNase_H2-C"/>
    <property type="match status" value="1"/>
</dbReference>
<protein>
    <submittedName>
        <fullName evidence="1">Uncharacterized protein</fullName>
    </submittedName>
</protein>
<reference evidence="1" key="2">
    <citation type="submission" date="2023-05" db="EMBL/GenBank/DDBJ databases">
        <authorList>
            <consortium name="Lawrence Berkeley National Laboratory"/>
            <person name="Steindorff A."/>
            <person name="Hensen N."/>
            <person name="Bonometti L."/>
            <person name="Westerberg I."/>
            <person name="Brannstrom I.O."/>
            <person name="Guillou S."/>
            <person name="Cros-Aarteil S."/>
            <person name="Calhoun S."/>
            <person name="Haridas S."/>
            <person name="Kuo A."/>
            <person name="Mondo S."/>
            <person name="Pangilinan J."/>
            <person name="Riley R."/>
            <person name="Labutti K."/>
            <person name="Andreopoulos B."/>
            <person name="Lipzen A."/>
            <person name="Chen C."/>
            <person name="Yanf M."/>
            <person name="Daum C."/>
            <person name="Ng V."/>
            <person name="Clum A."/>
            <person name="Ohm R."/>
            <person name="Martin F."/>
            <person name="Silar P."/>
            <person name="Natvig D."/>
            <person name="Lalanne C."/>
            <person name="Gautier V."/>
            <person name="Ament-Velasquez S.L."/>
            <person name="Kruys A."/>
            <person name="Hutchinson M.I."/>
            <person name="Powell A.J."/>
            <person name="Barry K."/>
            <person name="Miller A.N."/>
            <person name="Grigoriev I.V."/>
            <person name="Debuchy R."/>
            <person name="Gladieux P."/>
            <person name="Thoren M.H."/>
            <person name="Johannesson H."/>
        </authorList>
    </citation>
    <scope>NUCLEOTIDE SEQUENCE</scope>
    <source>
        <strain evidence="1">CBS 123565</strain>
    </source>
</reference>
<dbReference type="GO" id="GO:0032299">
    <property type="term" value="C:ribonuclease H2 complex"/>
    <property type="evidence" value="ECO:0007669"/>
    <property type="project" value="InterPro"/>
</dbReference>
<gene>
    <name evidence="1" type="ORF">BT67DRAFT_445580</name>
</gene>
<evidence type="ECO:0000313" key="1">
    <source>
        <dbReference type="EMBL" id="KAK4130522.1"/>
    </source>
</evidence>
<organism evidence="1 2">
    <name type="scientific">Trichocladium antarcticum</name>
    <dbReference type="NCBI Taxonomy" id="1450529"/>
    <lineage>
        <taxon>Eukaryota</taxon>
        <taxon>Fungi</taxon>
        <taxon>Dikarya</taxon>
        <taxon>Ascomycota</taxon>
        <taxon>Pezizomycotina</taxon>
        <taxon>Sordariomycetes</taxon>
        <taxon>Sordariomycetidae</taxon>
        <taxon>Sordariales</taxon>
        <taxon>Chaetomiaceae</taxon>
        <taxon>Trichocladium</taxon>
    </lineage>
</organism>
<sequence>MSPPMLSLKQETPSGRPAKATAHLLPCRIHHDGSVEPAESFWDPNAGENDTTTAYFRGRKLHGKTVALPEGYRGVVAVTSSAEEQQSRRPEDHVDVIDVIDVDAQMPQGTLHVQAEFDALVVWGHEATADAAADPYVRGVEEWLQLAEQIHSYPASSSDGK</sequence>
<dbReference type="Gene3D" id="2.40.128.680">
    <property type="match status" value="1"/>
</dbReference>
<dbReference type="EMBL" id="MU853435">
    <property type="protein sequence ID" value="KAK4130522.1"/>
    <property type="molecule type" value="Genomic_DNA"/>
</dbReference>
<accession>A0AAN6Z9Y5</accession>
<keyword evidence="2" id="KW-1185">Reference proteome</keyword>
<dbReference type="Pfam" id="PF08615">
    <property type="entry name" value="RNase_H2_suC"/>
    <property type="match status" value="1"/>
</dbReference>
<dbReference type="InterPro" id="IPR013924">
    <property type="entry name" value="RNase_H2_suC"/>
</dbReference>
<dbReference type="Proteomes" id="UP001304895">
    <property type="component" value="Unassembled WGS sequence"/>
</dbReference>
<reference evidence="1" key="1">
    <citation type="journal article" date="2023" name="Mol. Phylogenet. Evol.">
        <title>Genome-scale phylogeny and comparative genomics of the fungal order Sordariales.</title>
        <authorList>
            <person name="Hensen N."/>
            <person name="Bonometti L."/>
            <person name="Westerberg I."/>
            <person name="Brannstrom I.O."/>
            <person name="Guillou S."/>
            <person name="Cros-Aarteil S."/>
            <person name="Calhoun S."/>
            <person name="Haridas S."/>
            <person name="Kuo A."/>
            <person name="Mondo S."/>
            <person name="Pangilinan J."/>
            <person name="Riley R."/>
            <person name="LaButti K."/>
            <person name="Andreopoulos B."/>
            <person name="Lipzen A."/>
            <person name="Chen C."/>
            <person name="Yan M."/>
            <person name="Daum C."/>
            <person name="Ng V."/>
            <person name="Clum A."/>
            <person name="Steindorff A."/>
            <person name="Ohm R.A."/>
            <person name="Martin F."/>
            <person name="Silar P."/>
            <person name="Natvig D.O."/>
            <person name="Lalanne C."/>
            <person name="Gautier V."/>
            <person name="Ament-Velasquez S.L."/>
            <person name="Kruys A."/>
            <person name="Hutchinson M.I."/>
            <person name="Powell A.J."/>
            <person name="Barry K."/>
            <person name="Miller A.N."/>
            <person name="Grigoriev I.V."/>
            <person name="Debuchy R."/>
            <person name="Gladieux P."/>
            <person name="Hiltunen Thoren M."/>
            <person name="Johannesson H."/>
        </authorList>
    </citation>
    <scope>NUCLEOTIDE SEQUENCE</scope>
    <source>
        <strain evidence="1">CBS 123565</strain>
    </source>
</reference>
<name>A0AAN6Z9Y5_9PEZI</name>